<evidence type="ECO:0000256" key="2">
    <source>
        <dbReference type="ARBA" id="ARBA00023082"/>
    </source>
</evidence>
<keyword evidence="1" id="KW-0805">Transcription regulation</keyword>
<keyword evidence="2" id="KW-0731">Sigma factor</keyword>
<protein>
    <submittedName>
        <fullName evidence="5">RNA polymerase sigma factor</fullName>
    </submittedName>
</protein>
<dbReference type="EMBL" id="KP696447">
    <property type="protein sequence ID" value="AKA61495.1"/>
    <property type="molecule type" value="Genomic_DNA"/>
</dbReference>
<evidence type="ECO:0000256" key="1">
    <source>
        <dbReference type="ARBA" id="ARBA00023015"/>
    </source>
</evidence>
<dbReference type="InterPro" id="IPR013325">
    <property type="entry name" value="RNA_pol_sigma_r2"/>
</dbReference>
<dbReference type="Proteomes" id="UP000033015">
    <property type="component" value="Segment"/>
</dbReference>
<dbReference type="InterPro" id="IPR014284">
    <property type="entry name" value="RNA_pol_sigma-70_dom"/>
</dbReference>
<dbReference type="KEGG" id="vg:26647870"/>
<evidence type="ECO:0000313" key="5">
    <source>
        <dbReference type="EMBL" id="AKA61495.1"/>
    </source>
</evidence>
<keyword evidence="3" id="KW-0238">DNA-binding</keyword>
<evidence type="ECO:0000256" key="4">
    <source>
        <dbReference type="ARBA" id="ARBA00023163"/>
    </source>
</evidence>
<evidence type="ECO:0000256" key="3">
    <source>
        <dbReference type="ARBA" id="ARBA00023125"/>
    </source>
</evidence>
<reference evidence="5 6" key="1">
    <citation type="journal article" date="2015" name="Genome Announc.">
        <title>Complete Genome Sequence of Bacillus megaterium Siphophage Stahl.</title>
        <authorList>
            <person name="Brizendine A.M."/>
            <person name="Rousseau S."/>
            <person name="Hernandez A.C."/>
            <person name="Kuty Everett G.F."/>
        </authorList>
    </citation>
    <scope>NUCLEOTIDE SEQUENCE [LARGE SCALE GENOMIC DNA]</scope>
</reference>
<dbReference type="PANTHER" id="PTHR30385:SF4">
    <property type="entry name" value="RNA POLYMERASE SIGMA-E FACTOR"/>
    <property type="match status" value="1"/>
</dbReference>
<accession>A0A0E3JJ46</accession>
<dbReference type="Gene3D" id="1.20.140.160">
    <property type="match status" value="1"/>
</dbReference>
<dbReference type="GO" id="GO:0003677">
    <property type="term" value="F:DNA binding"/>
    <property type="evidence" value="ECO:0007669"/>
    <property type="project" value="UniProtKB-KW"/>
</dbReference>
<proteinExistence type="predicted"/>
<keyword evidence="4" id="KW-0804">Transcription</keyword>
<dbReference type="Gene3D" id="1.10.1740.10">
    <property type="match status" value="1"/>
</dbReference>
<dbReference type="RefSeq" id="YP_009203671.1">
    <property type="nucleotide sequence ID" value="NC_028856.1"/>
</dbReference>
<dbReference type="OrthoDB" id="7145at10239"/>
<dbReference type="SUPFAM" id="SSF88659">
    <property type="entry name" value="Sigma3 and sigma4 domains of RNA polymerase sigma factors"/>
    <property type="match status" value="1"/>
</dbReference>
<sequence>MLRTIEERNALFAENSGLIGFVMNDKLAGYWMKNENQTNYSKEDIEQVVSMGLLTACAKYDPIKFSEYKFSTYAVKIMVGEWLHWARERTTSIRFPRHVREHFSLINRESSFEKDVKEIMKDVGLSEKEVMDAVALNKNFTITSTNKLIDEDDTFGDTFDYFVRTDEDYTHVIAQDFMDKLQPRERYIVEQLLLEKGQREIAEGLGISQVQVGRIIKRRIKPFAEAHFGRVAI</sequence>
<reference evidence="6" key="2">
    <citation type="submission" date="2015-01" db="EMBL/GenBank/DDBJ databases">
        <title>Complete Genome of Bacillus megaterium Siphophage Stahl.</title>
        <authorList>
            <person name="Brizendine A.M."/>
            <person name="Rousseau S."/>
            <person name="Hernandez A.C."/>
            <person name="Everett G.F.K."/>
        </authorList>
    </citation>
    <scope>NUCLEOTIDE SEQUENCE [LARGE SCALE GENOMIC DNA]</scope>
</reference>
<keyword evidence="6" id="KW-1185">Reference proteome</keyword>
<dbReference type="NCBIfam" id="TIGR02937">
    <property type="entry name" value="sigma70-ECF"/>
    <property type="match status" value="1"/>
</dbReference>
<dbReference type="InterPro" id="IPR013324">
    <property type="entry name" value="RNA_pol_sigma_r3/r4-like"/>
</dbReference>
<organism evidence="5 6">
    <name type="scientific">Bacillus phage Stahl</name>
    <dbReference type="NCBI Taxonomy" id="1610832"/>
    <lineage>
        <taxon>Viruses</taxon>
        <taxon>Duplodnaviria</taxon>
        <taxon>Heunggongvirae</taxon>
        <taxon>Uroviricota</taxon>
        <taxon>Caudoviricetes</taxon>
        <taxon>Slashvirus</taxon>
        <taxon>Slashvirus stahl</taxon>
    </lineage>
</organism>
<dbReference type="SUPFAM" id="SSF88946">
    <property type="entry name" value="Sigma2 domain of RNA polymerase sigma factors"/>
    <property type="match status" value="1"/>
</dbReference>
<evidence type="ECO:0000313" key="6">
    <source>
        <dbReference type="Proteomes" id="UP000033015"/>
    </source>
</evidence>
<dbReference type="GeneID" id="26647870"/>
<dbReference type="GO" id="GO:0006352">
    <property type="term" value="P:DNA-templated transcription initiation"/>
    <property type="evidence" value="ECO:0007669"/>
    <property type="project" value="InterPro"/>
</dbReference>
<dbReference type="PANTHER" id="PTHR30385">
    <property type="entry name" value="SIGMA FACTOR F FLAGELLAR"/>
    <property type="match status" value="1"/>
</dbReference>
<dbReference type="GO" id="GO:0016987">
    <property type="term" value="F:sigma factor activity"/>
    <property type="evidence" value="ECO:0007669"/>
    <property type="project" value="UniProtKB-KW"/>
</dbReference>
<gene>
    <name evidence="5" type="ORF">CPT_Stahl67</name>
</gene>
<name>A0A0E3JJ46_9CAUD</name>